<comment type="caution">
    <text evidence="1">The sequence shown here is derived from an EMBL/GenBank/DDBJ whole genome shotgun (WGS) entry which is preliminary data.</text>
</comment>
<dbReference type="Proteomes" id="UP000574717">
    <property type="component" value="Unassembled WGS sequence"/>
</dbReference>
<dbReference type="EMBL" id="BLRU01000517">
    <property type="protein sequence ID" value="GFP20566.1"/>
    <property type="molecule type" value="Genomic_DNA"/>
</dbReference>
<evidence type="ECO:0008006" key="3">
    <source>
        <dbReference type="Google" id="ProtNLM"/>
    </source>
</evidence>
<evidence type="ECO:0000313" key="1">
    <source>
        <dbReference type="EMBL" id="GFP20566.1"/>
    </source>
</evidence>
<gene>
    <name evidence="1" type="ORF">HKBW3S03_02069</name>
</gene>
<accession>A0A6V8NQ43</accession>
<organism evidence="1 2">
    <name type="scientific">Candidatus Hakubella thermalkaliphila</name>
    <dbReference type="NCBI Taxonomy" id="2754717"/>
    <lineage>
        <taxon>Bacteria</taxon>
        <taxon>Bacillati</taxon>
        <taxon>Actinomycetota</taxon>
        <taxon>Actinomycetota incertae sedis</taxon>
        <taxon>Candidatus Hakubellales</taxon>
        <taxon>Candidatus Hakubellaceae</taxon>
        <taxon>Candidatus Hakubella</taxon>
    </lineage>
</organism>
<sequence>MLREYCLLTLAIPNAPQIEGDGFRIAQYYTEQEASLKELVEESQVVVIQGHIVHFFPFLKYLRKPVVVDLYNPFLLESLE</sequence>
<protein>
    <recommendedName>
        <fullName evidence="3">Glycosyltransferase subfamily 4-like N-terminal domain-containing protein</fullName>
    </recommendedName>
</protein>
<dbReference type="AlphaFoldDB" id="A0A6V8NQ43"/>
<proteinExistence type="predicted"/>
<reference evidence="1 2" key="1">
    <citation type="journal article" date="2020" name="Front. Microbiol.">
        <title>Single-cell genomics of novel Actinobacteria with the Wood-Ljungdahl pathway discovered in a serpentinizing system.</title>
        <authorList>
            <person name="Merino N."/>
            <person name="Kawai M."/>
            <person name="Boyd E.S."/>
            <person name="Colman D.R."/>
            <person name="McGlynn S.E."/>
            <person name="Nealson K.H."/>
            <person name="Kurokawa K."/>
            <person name="Hongoh Y."/>
        </authorList>
    </citation>
    <scope>NUCLEOTIDE SEQUENCE [LARGE SCALE GENOMIC DNA]</scope>
    <source>
        <strain evidence="1 2">S03</strain>
    </source>
</reference>
<evidence type="ECO:0000313" key="2">
    <source>
        <dbReference type="Proteomes" id="UP000574717"/>
    </source>
</evidence>
<feature type="non-terminal residue" evidence="1">
    <location>
        <position position="80"/>
    </location>
</feature>
<name>A0A6V8NQ43_9ACTN</name>